<dbReference type="GO" id="GO:0010345">
    <property type="term" value="P:suberin biosynthetic process"/>
    <property type="evidence" value="ECO:0007669"/>
    <property type="project" value="TreeGrafter"/>
</dbReference>
<accession>A0A1S3CGS1</accession>
<sequence>MEFQSVLQFLQNKSIFVTGATGFLAKVMVEKILRVQPNVKKIYLLIRAADEKAATQRLNTDVIGKELFRILKEKWGENFRTMISEKLVAVAGDISDELLVLKEYSQLREELYDQIDVIVHLAATTNFDERYDIALHVNTLGAKHVINFAKNCVKLKAFLHVSTAYVCGVKEGLILESQYNMGDTLNGKCGLQIEDELNLVDYKISDLRAKGATQQSITLTMKEMGLERSQNYGWTNTYVFTKAMGEMLISELKENIPVVIIRPTIVSSTYKEPFPGWVEGVRTIDSLAVAYGKGKITCFLGDVNALVDVIPADMVVNAMLVAMVAHASQPSSYAIYHVSSSMRNPVMYGKLQEYGFHYFSANPWINKDGQPVRVGKVTILNDMASFHRYMTIRYLVFLKGLEVLNIALCHYFDGILFNFNRKIKYVLRLVDLYGPYLFFKGVFDDINTEKLRTAAKDNGIETDLFYFDPKSINWDDYFMNIHIPGVVRYVFR</sequence>
<dbReference type="EC" id="1.2.1.84" evidence="4"/>
<keyword evidence="4" id="KW-0560">Oxidoreductase</keyword>
<keyword evidence="3 4" id="KW-0443">Lipid metabolism</keyword>
<evidence type="ECO:0000256" key="4">
    <source>
        <dbReference type="RuleBase" id="RU363097"/>
    </source>
</evidence>
<dbReference type="CDD" id="cd05236">
    <property type="entry name" value="FAR-N_SDR_e"/>
    <property type="match status" value="1"/>
</dbReference>
<dbReference type="RefSeq" id="XP_008462137.2">
    <property type="nucleotide sequence ID" value="XM_008463915.3"/>
</dbReference>
<dbReference type="Pfam" id="PF03015">
    <property type="entry name" value="Sterile"/>
    <property type="match status" value="1"/>
</dbReference>
<dbReference type="Pfam" id="PF07993">
    <property type="entry name" value="NAD_binding_4"/>
    <property type="match status" value="1"/>
</dbReference>
<comment type="function">
    <text evidence="4">Catalyzes the reduction of fatty acyl-CoA to fatty alcohols.</text>
</comment>
<dbReference type="Proteomes" id="UP001652600">
    <property type="component" value="Chromosome 12"/>
</dbReference>
<dbReference type="Gene3D" id="3.40.50.720">
    <property type="entry name" value="NAD(P)-binding Rossmann-like Domain"/>
    <property type="match status" value="1"/>
</dbReference>
<evidence type="ECO:0000313" key="7">
    <source>
        <dbReference type="Proteomes" id="UP001652600"/>
    </source>
</evidence>
<dbReference type="PANTHER" id="PTHR11011:SF99">
    <property type="entry name" value="FATTY ACYL-COA REDUCTASE 3"/>
    <property type="match status" value="1"/>
</dbReference>
<reference evidence="8" key="1">
    <citation type="submission" date="2025-08" db="UniProtKB">
        <authorList>
            <consortium name="RefSeq"/>
        </authorList>
    </citation>
    <scope>IDENTIFICATION</scope>
    <source>
        <tissue evidence="8">Stem</tissue>
    </source>
</reference>
<dbReference type="SUPFAM" id="SSF51735">
    <property type="entry name" value="NAD(P)-binding Rossmann-fold domains"/>
    <property type="match status" value="1"/>
</dbReference>
<proteinExistence type="inferred from homology"/>
<feature type="domain" description="Thioester reductase (TE)" evidence="6">
    <location>
        <begin position="17"/>
        <end position="319"/>
    </location>
</feature>
<evidence type="ECO:0000256" key="1">
    <source>
        <dbReference type="ARBA" id="ARBA00005928"/>
    </source>
</evidence>
<feature type="domain" description="Fatty acyl-CoA reductase C-terminal" evidence="5">
    <location>
        <begin position="418"/>
        <end position="491"/>
    </location>
</feature>
<gene>
    <name evidence="8" type="primary">LOC103500564</name>
</gene>
<organism evidence="7 8">
    <name type="scientific">Cucumis melo</name>
    <name type="common">Muskmelon</name>
    <dbReference type="NCBI Taxonomy" id="3656"/>
    <lineage>
        <taxon>Eukaryota</taxon>
        <taxon>Viridiplantae</taxon>
        <taxon>Streptophyta</taxon>
        <taxon>Embryophyta</taxon>
        <taxon>Tracheophyta</taxon>
        <taxon>Spermatophyta</taxon>
        <taxon>Magnoliopsida</taxon>
        <taxon>eudicotyledons</taxon>
        <taxon>Gunneridae</taxon>
        <taxon>Pentapetalae</taxon>
        <taxon>rosids</taxon>
        <taxon>fabids</taxon>
        <taxon>Cucurbitales</taxon>
        <taxon>Cucurbitaceae</taxon>
        <taxon>Benincaseae</taxon>
        <taxon>Cucumis</taxon>
    </lineage>
</organism>
<dbReference type="eggNOG" id="KOG1221">
    <property type="taxonomic scope" value="Eukaryota"/>
</dbReference>
<dbReference type="CDD" id="cd09071">
    <property type="entry name" value="FAR_C"/>
    <property type="match status" value="1"/>
</dbReference>
<dbReference type="GO" id="GO:0080019">
    <property type="term" value="F:alcohol-forming very long-chain fatty acyl-CoA reductase activity"/>
    <property type="evidence" value="ECO:0007669"/>
    <property type="project" value="InterPro"/>
</dbReference>
<evidence type="ECO:0000313" key="8">
    <source>
        <dbReference type="RefSeq" id="XP_008462137.2"/>
    </source>
</evidence>
<keyword evidence="7" id="KW-1185">Reference proteome</keyword>
<dbReference type="InParanoid" id="A0A1S3CGS1"/>
<dbReference type="GO" id="GO:0102965">
    <property type="term" value="F:alcohol-forming long-chain fatty acyl-CoA reductase activity"/>
    <property type="evidence" value="ECO:0007669"/>
    <property type="project" value="UniProtKB-EC"/>
</dbReference>
<comment type="similarity">
    <text evidence="1 4">Belongs to the fatty acyl-CoA reductase family.</text>
</comment>
<keyword evidence="4" id="KW-0521">NADP</keyword>
<evidence type="ECO:0000259" key="6">
    <source>
        <dbReference type="Pfam" id="PF07993"/>
    </source>
</evidence>
<dbReference type="GeneID" id="103500564"/>
<comment type="catalytic activity">
    <reaction evidence="4">
        <text>a long-chain fatty acyl-CoA + 2 NADPH + 2 H(+) = a long-chain primary fatty alcohol + 2 NADP(+) + CoA</text>
        <dbReference type="Rhea" id="RHEA:52716"/>
        <dbReference type="ChEBI" id="CHEBI:15378"/>
        <dbReference type="ChEBI" id="CHEBI:57287"/>
        <dbReference type="ChEBI" id="CHEBI:57783"/>
        <dbReference type="ChEBI" id="CHEBI:58349"/>
        <dbReference type="ChEBI" id="CHEBI:77396"/>
        <dbReference type="ChEBI" id="CHEBI:83139"/>
        <dbReference type="EC" id="1.2.1.84"/>
    </reaction>
</comment>
<evidence type="ECO:0000256" key="2">
    <source>
        <dbReference type="ARBA" id="ARBA00022516"/>
    </source>
</evidence>
<dbReference type="FunCoup" id="A0A1S3CGS1">
    <property type="interactions" value="345"/>
</dbReference>
<dbReference type="AlphaFoldDB" id="A0A1S3CGS1"/>
<dbReference type="InterPro" id="IPR033640">
    <property type="entry name" value="FAR_C"/>
</dbReference>
<evidence type="ECO:0000259" key="5">
    <source>
        <dbReference type="Pfam" id="PF03015"/>
    </source>
</evidence>
<dbReference type="PANTHER" id="PTHR11011">
    <property type="entry name" value="MALE STERILITY PROTEIN 2-RELATED"/>
    <property type="match status" value="1"/>
</dbReference>
<evidence type="ECO:0000256" key="3">
    <source>
        <dbReference type="ARBA" id="ARBA00023098"/>
    </source>
</evidence>
<dbReference type="InterPro" id="IPR013120">
    <property type="entry name" value="FAR_NAD-bd"/>
</dbReference>
<dbReference type="InterPro" id="IPR026055">
    <property type="entry name" value="FAR"/>
</dbReference>
<protein>
    <recommendedName>
        <fullName evidence="4">Fatty acyl-CoA reductase</fullName>
        <ecNumber evidence="4">1.2.1.84</ecNumber>
    </recommendedName>
</protein>
<keyword evidence="2 4" id="KW-0444">Lipid biosynthesis</keyword>
<dbReference type="GO" id="GO:0035336">
    <property type="term" value="P:long-chain fatty-acyl-CoA metabolic process"/>
    <property type="evidence" value="ECO:0007669"/>
    <property type="project" value="TreeGrafter"/>
</dbReference>
<dbReference type="InterPro" id="IPR036291">
    <property type="entry name" value="NAD(P)-bd_dom_sf"/>
</dbReference>
<name>A0A1S3CGS1_CUCME</name>
<dbReference type="KEGG" id="cmo:103500564"/>